<dbReference type="AlphaFoldDB" id="A0A317VXC6"/>
<evidence type="ECO:0000313" key="6">
    <source>
        <dbReference type="EMBL" id="PWY78445.1"/>
    </source>
</evidence>
<keyword evidence="3 5" id="KW-1133">Transmembrane helix</keyword>
<keyword evidence="2 5" id="KW-0812">Transmembrane</keyword>
<feature type="transmembrane region" description="Helical" evidence="5">
    <location>
        <begin position="184"/>
        <end position="203"/>
    </location>
</feature>
<comment type="caution">
    <text evidence="6">The sequence shown here is derived from an EMBL/GenBank/DDBJ whole genome shotgun (WGS) entry which is preliminary data.</text>
</comment>
<evidence type="ECO:0000256" key="5">
    <source>
        <dbReference type="SAM" id="Phobius"/>
    </source>
</evidence>
<dbReference type="GO" id="GO:0016020">
    <property type="term" value="C:membrane"/>
    <property type="evidence" value="ECO:0007669"/>
    <property type="project" value="UniProtKB-SubCell"/>
</dbReference>
<evidence type="ECO:0008006" key="8">
    <source>
        <dbReference type="Google" id="ProtNLM"/>
    </source>
</evidence>
<feature type="transmembrane region" description="Helical" evidence="5">
    <location>
        <begin position="48"/>
        <end position="69"/>
    </location>
</feature>
<name>A0A317VXC6_9EURO</name>
<dbReference type="PANTHER" id="PTHR31465">
    <property type="entry name" value="PROTEIN RTA1-RELATED"/>
    <property type="match status" value="1"/>
</dbReference>
<dbReference type="RefSeq" id="XP_025464754.1">
    <property type="nucleotide sequence ID" value="XM_025614024.1"/>
</dbReference>
<dbReference type="Pfam" id="PF04479">
    <property type="entry name" value="RTA1"/>
    <property type="match status" value="1"/>
</dbReference>
<dbReference type="PANTHER" id="PTHR31465:SF27">
    <property type="entry name" value="DOMAIN PROTEIN, PUTATIVE (AFU_ORTHOLOGUE AFUA_3G01030)-RELATED"/>
    <property type="match status" value="1"/>
</dbReference>
<proteinExistence type="predicted"/>
<sequence length="225" mass="25518">MAKLEPYKGGVYLWQYLPSLAAAVIFTIVFIVATVFHFIKLSQWRARFSLPFAIGGIFVHLSLISIRWLTKTFVMGDVVSFLVQGRAAGLMVSGNNATLGKDMVVVGLMIQIIMFGFFVVTAMMFQIRLQRRPTPGAVDGRINWRGHLHLLYSVSLLIMVRSLFRVVEYVLGDTGYPLTHEWTLYTFDALLMALAMVAWLVWYPGKLARPDMGLEMLNRHERANV</sequence>
<keyword evidence="7" id="KW-1185">Reference proteome</keyword>
<dbReference type="Proteomes" id="UP000246702">
    <property type="component" value="Unassembled WGS sequence"/>
</dbReference>
<evidence type="ECO:0000313" key="7">
    <source>
        <dbReference type="Proteomes" id="UP000246702"/>
    </source>
</evidence>
<dbReference type="STRING" id="1450535.A0A317VXC6"/>
<reference evidence="6 7" key="1">
    <citation type="submission" date="2016-12" db="EMBL/GenBank/DDBJ databases">
        <title>The genomes of Aspergillus section Nigri reveals drivers in fungal speciation.</title>
        <authorList>
            <consortium name="DOE Joint Genome Institute"/>
            <person name="Vesth T.C."/>
            <person name="Nybo J."/>
            <person name="Theobald S."/>
            <person name="Brandl J."/>
            <person name="Frisvad J.C."/>
            <person name="Nielsen K.F."/>
            <person name="Lyhne E.K."/>
            <person name="Kogle M.E."/>
            <person name="Kuo A."/>
            <person name="Riley R."/>
            <person name="Clum A."/>
            <person name="Nolan M."/>
            <person name="Lipzen A."/>
            <person name="Salamov A."/>
            <person name="Henrissat B."/>
            <person name="Wiebenga A."/>
            <person name="De Vries R.P."/>
            <person name="Grigoriev I.V."/>
            <person name="Mortensen U.H."/>
            <person name="Andersen M.R."/>
            <person name="Baker S.E."/>
        </authorList>
    </citation>
    <scope>NUCLEOTIDE SEQUENCE [LARGE SCALE GENOMIC DNA]</scope>
    <source>
        <strain evidence="6 7">CBS 115572</strain>
    </source>
</reference>
<feature type="transmembrane region" description="Helical" evidence="5">
    <location>
        <begin position="103"/>
        <end position="125"/>
    </location>
</feature>
<accession>A0A317VXC6</accession>
<dbReference type="OrthoDB" id="3358017at2759"/>
<feature type="transmembrane region" description="Helical" evidence="5">
    <location>
        <begin position="12"/>
        <end position="36"/>
    </location>
</feature>
<evidence type="ECO:0000256" key="3">
    <source>
        <dbReference type="ARBA" id="ARBA00022989"/>
    </source>
</evidence>
<dbReference type="InterPro" id="IPR007568">
    <property type="entry name" value="RTA1"/>
</dbReference>
<dbReference type="EMBL" id="MSFK01000024">
    <property type="protein sequence ID" value="PWY78445.1"/>
    <property type="molecule type" value="Genomic_DNA"/>
</dbReference>
<evidence type="ECO:0000256" key="4">
    <source>
        <dbReference type="ARBA" id="ARBA00023136"/>
    </source>
</evidence>
<comment type="subcellular location">
    <subcellularLocation>
        <location evidence="1">Membrane</location>
        <topology evidence="1">Multi-pass membrane protein</topology>
    </subcellularLocation>
</comment>
<dbReference type="GeneID" id="37116167"/>
<feature type="transmembrane region" description="Helical" evidence="5">
    <location>
        <begin position="146"/>
        <end position="164"/>
    </location>
</feature>
<gene>
    <name evidence="6" type="ORF">BO94DRAFT_558759</name>
</gene>
<keyword evidence="4 5" id="KW-0472">Membrane</keyword>
<protein>
    <recommendedName>
        <fullName evidence="8">RTA1 like protein</fullName>
    </recommendedName>
</protein>
<evidence type="ECO:0000256" key="2">
    <source>
        <dbReference type="ARBA" id="ARBA00022692"/>
    </source>
</evidence>
<organism evidence="6 7">
    <name type="scientific">Aspergillus sclerotioniger CBS 115572</name>
    <dbReference type="NCBI Taxonomy" id="1450535"/>
    <lineage>
        <taxon>Eukaryota</taxon>
        <taxon>Fungi</taxon>
        <taxon>Dikarya</taxon>
        <taxon>Ascomycota</taxon>
        <taxon>Pezizomycotina</taxon>
        <taxon>Eurotiomycetes</taxon>
        <taxon>Eurotiomycetidae</taxon>
        <taxon>Eurotiales</taxon>
        <taxon>Aspergillaceae</taxon>
        <taxon>Aspergillus</taxon>
        <taxon>Aspergillus subgen. Circumdati</taxon>
    </lineage>
</organism>
<evidence type="ECO:0000256" key="1">
    <source>
        <dbReference type="ARBA" id="ARBA00004141"/>
    </source>
</evidence>